<dbReference type="InterPro" id="IPR017501">
    <property type="entry name" value="Phage_infect_YhgE_C"/>
</dbReference>
<feature type="transmembrane region" description="Helical" evidence="6">
    <location>
        <begin position="550"/>
        <end position="569"/>
    </location>
</feature>
<feature type="transmembrane region" description="Helical" evidence="6">
    <location>
        <begin position="589"/>
        <end position="612"/>
    </location>
</feature>
<organism evidence="8 9">
    <name type="scientific">Aciduricibacillus chroicocephali</name>
    <dbReference type="NCBI Taxonomy" id="3054939"/>
    <lineage>
        <taxon>Bacteria</taxon>
        <taxon>Bacillati</taxon>
        <taxon>Bacillota</taxon>
        <taxon>Bacilli</taxon>
        <taxon>Bacillales</taxon>
        <taxon>Bacillaceae</taxon>
        <taxon>Aciduricibacillus</taxon>
    </lineage>
</organism>
<accession>A0ABY9KXD2</accession>
<dbReference type="PANTHER" id="PTHR43077:SF10">
    <property type="entry name" value="TRANSPORT PERMEASE PROTEIN"/>
    <property type="match status" value="1"/>
</dbReference>
<keyword evidence="3 6" id="KW-1133">Transmembrane helix</keyword>
<feature type="transmembrane region" description="Helical" evidence="6">
    <location>
        <begin position="706"/>
        <end position="723"/>
    </location>
</feature>
<evidence type="ECO:0000256" key="4">
    <source>
        <dbReference type="ARBA" id="ARBA00023136"/>
    </source>
</evidence>
<evidence type="ECO:0000259" key="7">
    <source>
        <dbReference type="Pfam" id="PF12698"/>
    </source>
</evidence>
<dbReference type="Pfam" id="PF12698">
    <property type="entry name" value="ABC2_membrane_3"/>
    <property type="match status" value="2"/>
</dbReference>
<keyword evidence="4 6" id="KW-0472">Membrane</keyword>
<dbReference type="InterPro" id="IPR017500">
    <property type="entry name" value="Phage_infect_YhgE_N"/>
</dbReference>
<feature type="transmembrane region" description="Helical" evidence="6">
    <location>
        <begin position="651"/>
        <end position="674"/>
    </location>
</feature>
<keyword evidence="9" id="KW-1185">Reference proteome</keyword>
<evidence type="ECO:0000256" key="5">
    <source>
        <dbReference type="SAM" id="Coils"/>
    </source>
</evidence>
<feature type="domain" description="ABC-2 type transporter transmembrane" evidence="7">
    <location>
        <begin position="416"/>
        <end position="722"/>
    </location>
</feature>
<keyword evidence="5" id="KW-0175">Coiled coil</keyword>
<feature type="transmembrane region" description="Helical" evidence="6">
    <location>
        <begin position="20"/>
        <end position="38"/>
    </location>
</feature>
<dbReference type="InterPro" id="IPR051328">
    <property type="entry name" value="T7SS_ABC-Transporter"/>
</dbReference>
<keyword evidence="2 6" id="KW-0812">Transmembrane</keyword>
<dbReference type="PANTHER" id="PTHR43077">
    <property type="entry name" value="TRANSPORT PERMEASE YVFS-RELATED"/>
    <property type="match status" value="1"/>
</dbReference>
<feature type="transmembrane region" description="Helical" evidence="6">
    <location>
        <begin position="618"/>
        <end position="639"/>
    </location>
</feature>
<evidence type="ECO:0000313" key="8">
    <source>
        <dbReference type="EMBL" id="WLV25470.1"/>
    </source>
</evidence>
<dbReference type="Gene3D" id="3.40.1710.10">
    <property type="entry name" value="abc type-2 transporter like domain"/>
    <property type="match status" value="1"/>
</dbReference>
<evidence type="ECO:0000256" key="1">
    <source>
        <dbReference type="ARBA" id="ARBA00004141"/>
    </source>
</evidence>
<evidence type="ECO:0000256" key="2">
    <source>
        <dbReference type="ARBA" id="ARBA00022692"/>
    </source>
</evidence>
<feature type="coiled-coil region" evidence="5">
    <location>
        <begin position="309"/>
        <end position="412"/>
    </location>
</feature>
<protein>
    <submittedName>
        <fullName evidence="8">YhgE/Pip domain-containing protein</fullName>
    </submittedName>
</protein>
<sequence>MKNIGRIYGRDMKNIATNWVVLVLISGLVILPSLYAWFNIKASWDPYGQTEHIPIGVVNADKGATVRGEKIHGGDEIVKALKANKSMGWKFTDRKTAMEKVKYGDYFAVIVIPEDFSKNLGSVLDEKPTKGKIEYYVNEKLNAIAPKITSKGASVIVDQVSSKFIGTANGAIFDVFNSLGVELKKDKPDIERFENYIFKIEKDLPEIHKMLSGATNDAANANELVRNAKGQIPKAKETVQNGLEITDDAMSYLNKAEAQLNEISPNVKKDLKTAKDITDKTNSSIKEARNMQFDFSKGQELATQLNKDANASLKKIGEIENAIANLEAQADKIGQAAGTTTDEEGNEKPNADIEEQVKKQKQVLQDAKDRLETLKGAIGETQDNATKVRSFAEDKKKEVDRTLKQLQDKTAATSVQIDAFLKEYENNIEPTVLAQISKTRDTLQSAREMLSDVKDAIPAVEKILNNTEANLNTGSDKLNDVMGQYPYVSEKIRQVADRIRSIQGETDLNDIIQLLLNNPEAEKGFFEQPVKLDEHKLYPIENYGTGMTPFYTTLAIWVGCLLLISLVVAEVHSEERKFTKTEEYFGRGLTFLTIGLIQSLIVTLGDIFIINVHIHNPVWFVIFGLFIGLIFMMMVYTLVSIFGNVGKAMAIIALVLQVAGSGGTYPVVLLPTFFQKINPFLPFTYGVDLLREAVGGIVWERVQHDVMMLAVFGILFLILGVLLKEPINKNTDKIQEKARESGLFH</sequence>
<comment type="subcellular location">
    <subcellularLocation>
        <location evidence="1">Membrane</location>
        <topology evidence="1">Multi-pass membrane protein</topology>
    </subcellularLocation>
</comment>
<dbReference type="NCBIfam" id="TIGR03062">
    <property type="entry name" value="pip_yhgE_Cterm"/>
    <property type="match status" value="1"/>
</dbReference>
<dbReference type="Proteomes" id="UP001180087">
    <property type="component" value="Chromosome"/>
</dbReference>
<reference evidence="8" key="1">
    <citation type="submission" date="2023-06" db="EMBL/GenBank/DDBJ databases">
        <title>A Treasure from Seagulls: Isolation and Description of Aciduricobacillus qingdaonensis gen. nov., sp. nov., a Rare Obligately Uric Acid-utilizing Member in the Family Bacillaceae.</title>
        <authorList>
            <person name="Liu W."/>
            <person name="Wang B."/>
        </authorList>
    </citation>
    <scope>NUCLEOTIDE SEQUENCE</scope>
    <source>
        <strain evidence="8">44XB</strain>
    </source>
</reference>
<gene>
    <name evidence="8" type="ORF">QR721_04470</name>
</gene>
<dbReference type="EMBL" id="CP129113">
    <property type="protein sequence ID" value="WLV25470.1"/>
    <property type="molecule type" value="Genomic_DNA"/>
</dbReference>
<proteinExistence type="predicted"/>
<name>A0ABY9KXD2_9BACI</name>
<dbReference type="RefSeq" id="WP_348029260.1">
    <property type="nucleotide sequence ID" value="NZ_CP129113.1"/>
</dbReference>
<dbReference type="NCBIfam" id="TIGR03061">
    <property type="entry name" value="pip_yhgE_Nterm"/>
    <property type="match status" value="1"/>
</dbReference>
<dbReference type="InterPro" id="IPR013525">
    <property type="entry name" value="ABC2_TM"/>
</dbReference>
<evidence type="ECO:0000256" key="6">
    <source>
        <dbReference type="SAM" id="Phobius"/>
    </source>
</evidence>
<evidence type="ECO:0000256" key="3">
    <source>
        <dbReference type="ARBA" id="ARBA00022989"/>
    </source>
</evidence>
<feature type="domain" description="ABC-2 type transporter transmembrane" evidence="7">
    <location>
        <begin position="21"/>
        <end position="151"/>
    </location>
</feature>
<evidence type="ECO:0000313" key="9">
    <source>
        <dbReference type="Proteomes" id="UP001180087"/>
    </source>
</evidence>